<dbReference type="Proteomes" id="UP000199356">
    <property type="component" value="Unassembled WGS sequence"/>
</dbReference>
<feature type="binding site" evidence="3">
    <location>
        <position position="191"/>
    </location>
    <ligand>
        <name>Cu cation</name>
        <dbReference type="ChEBI" id="CHEBI:23378"/>
    </ligand>
</feature>
<organism evidence="6 7">
    <name type="scientific">Tranquillimonas alkanivorans</name>
    <dbReference type="NCBI Taxonomy" id="441119"/>
    <lineage>
        <taxon>Bacteria</taxon>
        <taxon>Pseudomonadati</taxon>
        <taxon>Pseudomonadota</taxon>
        <taxon>Alphaproteobacteria</taxon>
        <taxon>Rhodobacterales</taxon>
        <taxon>Roseobacteraceae</taxon>
        <taxon>Tranquillimonas</taxon>
    </lineage>
</organism>
<name>A0A1I5TQM3_9RHOB</name>
<comment type="similarity">
    <text evidence="1">Belongs to the SCO1/2 family.</text>
</comment>
<feature type="binding site" evidence="3">
    <location>
        <position position="105"/>
    </location>
    <ligand>
        <name>Cu cation</name>
        <dbReference type="ChEBI" id="CHEBI:23378"/>
    </ligand>
</feature>
<feature type="binding site" evidence="3">
    <location>
        <position position="101"/>
    </location>
    <ligand>
        <name>Cu cation</name>
        <dbReference type="ChEBI" id="CHEBI:23378"/>
    </ligand>
</feature>
<dbReference type="SUPFAM" id="SSF52833">
    <property type="entry name" value="Thioredoxin-like"/>
    <property type="match status" value="1"/>
</dbReference>
<evidence type="ECO:0000256" key="2">
    <source>
        <dbReference type="ARBA" id="ARBA00023008"/>
    </source>
</evidence>
<keyword evidence="4" id="KW-1015">Disulfide bond</keyword>
<keyword evidence="3" id="KW-0479">Metal-binding</keyword>
<gene>
    <name evidence="6" type="ORF">SAMN04488047_11469</name>
</gene>
<dbReference type="InterPro" id="IPR036249">
    <property type="entry name" value="Thioredoxin-like_sf"/>
</dbReference>
<accession>A0A1I5TQM3</accession>
<dbReference type="Pfam" id="PF02630">
    <property type="entry name" value="SCO1-SenC"/>
    <property type="match status" value="1"/>
</dbReference>
<dbReference type="CDD" id="cd02968">
    <property type="entry name" value="SCO"/>
    <property type="match status" value="1"/>
</dbReference>
<feature type="disulfide bond" description="Redox-active" evidence="4">
    <location>
        <begin position="101"/>
        <end position="105"/>
    </location>
</feature>
<dbReference type="PANTHER" id="PTHR12151">
    <property type="entry name" value="ELECTRON TRANSPORT PROTIN SCO1/SENC FAMILY MEMBER"/>
    <property type="match status" value="1"/>
</dbReference>
<sequence>MLNLKQVEVVDAPTSRSLKRRATNTTMTSSVKIPWVLAVAAALALGWGLLWAGYFSESPGDTEGEAPFYADFDLTAHTGMFMTEEDFAGQWKLIFFGFANCPDVCPTTLSEVAAVMDGLGPDKEKVQPLFITVDPERDTPEVLANFVPRFDAGIIGLTGTPEQTARTAENFYIYYEKVEEAAAPGDYTMGHSSQLFLFGPDGGYVTSWQYGTPAEEILADLRERISS</sequence>
<protein>
    <submittedName>
        <fullName evidence="6">Protein SCO1/2</fullName>
    </submittedName>
</protein>
<dbReference type="PANTHER" id="PTHR12151:SF25">
    <property type="entry name" value="LINALOOL DEHYDRATASE_ISOMERASE DOMAIN-CONTAINING PROTEIN"/>
    <property type="match status" value="1"/>
</dbReference>
<keyword evidence="5" id="KW-0812">Transmembrane</keyword>
<dbReference type="InterPro" id="IPR003782">
    <property type="entry name" value="SCO1/SenC"/>
</dbReference>
<evidence type="ECO:0000256" key="4">
    <source>
        <dbReference type="PIRSR" id="PIRSR603782-2"/>
    </source>
</evidence>
<keyword evidence="5" id="KW-1133">Transmembrane helix</keyword>
<evidence type="ECO:0000256" key="5">
    <source>
        <dbReference type="SAM" id="Phobius"/>
    </source>
</evidence>
<reference evidence="6 7" key="1">
    <citation type="submission" date="2016-10" db="EMBL/GenBank/DDBJ databases">
        <authorList>
            <person name="de Groot N.N."/>
        </authorList>
    </citation>
    <scope>NUCLEOTIDE SEQUENCE [LARGE SCALE GENOMIC DNA]</scope>
    <source>
        <strain evidence="6 7">DSM 19547</strain>
    </source>
</reference>
<dbReference type="FunFam" id="3.40.30.10:FF:000013">
    <property type="entry name" value="Blast:Protein SCO1 homolog, mitochondrial"/>
    <property type="match status" value="1"/>
</dbReference>
<dbReference type="STRING" id="441119.SAMN04488047_11469"/>
<proteinExistence type="inferred from homology"/>
<dbReference type="EMBL" id="FOXA01000014">
    <property type="protein sequence ID" value="SFP85191.1"/>
    <property type="molecule type" value="Genomic_DNA"/>
</dbReference>
<evidence type="ECO:0000313" key="6">
    <source>
        <dbReference type="EMBL" id="SFP85191.1"/>
    </source>
</evidence>
<keyword evidence="2 3" id="KW-0186">Copper</keyword>
<feature type="transmembrane region" description="Helical" evidence="5">
    <location>
        <begin position="33"/>
        <end position="54"/>
    </location>
</feature>
<dbReference type="GO" id="GO:0046872">
    <property type="term" value="F:metal ion binding"/>
    <property type="evidence" value="ECO:0007669"/>
    <property type="project" value="UniProtKB-KW"/>
</dbReference>
<evidence type="ECO:0000313" key="7">
    <source>
        <dbReference type="Proteomes" id="UP000199356"/>
    </source>
</evidence>
<evidence type="ECO:0000256" key="3">
    <source>
        <dbReference type="PIRSR" id="PIRSR603782-1"/>
    </source>
</evidence>
<evidence type="ECO:0000256" key="1">
    <source>
        <dbReference type="ARBA" id="ARBA00010996"/>
    </source>
</evidence>
<dbReference type="Gene3D" id="3.40.30.10">
    <property type="entry name" value="Glutaredoxin"/>
    <property type="match status" value="1"/>
</dbReference>
<keyword evidence="7" id="KW-1185">Reference proteome</keyword>
<dbReference type="AlphaFoldDB" id="A0A1I5TQM3"/>
<keyword evidence="5" id="KW-0472">Membrane</keyword>